<proteinExistence type="inferred from homology"/>
<reference evidence="3" key="2">
    <citation type="submission" date="2020-09" db="EMBL/GenBank/DDBJ databases">
        <authorList>
            <person name="Sun Q."/>
            <person name="Zhou Y."/>
        </authorList>
    </citation>
    <scope>NUCLEOTIDE SEQUENCE</scope>
    <source>
        <strain evidence="3">CGMCC 4.7430</strain>
    </source>
</reference>
<dbReference type="GO" id="GO:0006801">
    <property type="term" value="P:superoxide metabolic process"/>
    <property type="evidence" value="ECO:0007669"/>
    <property type="project" value="InterPro"/>
</dbReference>
<accession>A0A918E1R9</accession>
<reference evidence="3" key="1">
    <citation type="journal article" date="2014" name="Int. J. Syst. Evol. Microbiol.">
        <title>Complete genome sequence of Corynebacterium casei LMG S-19264T (=DSM 44701T), isolated from a smear-ripened cheese.</title>
        <authorList>
            <consortium name="US DOE Joint Genome Institute (JGI-PGF)"/>
            <person name="Walter F."/>
            <person name="Albersmeier A."/>
            <person name="Kalinowski J."/>
            <person name="Ruckert C."/>
        </authorList>
    </citation>
    <scope>NUCLEOTIDE SEQUENCE</scope>
    <source>
        <strain evidence="3">CGMCC 4.7430</strain>
    </source>
</reference>
<feature type="chain" id="PRO_5038349202" description="Superoxide dismutase family protein" evidence="2">
    <location>
        <begin position="21"/>
        <end position="177"/>
    </location>
</feature>
<name>A0A918E1R9_9ACTN</name>
<comment type="caution">
    <text evidence="3">The sequence shown here is derived from an EMBL/GenBank/DDBJ whole genome shotgun (WGS) entry which is preliminary data.</text>
</comment>
<evidence type="ECO:0000313" key="4">
    <source>
        <dbReference type="Proteomes" id="UP000660745"/>
    </source>
</evidence>
<evidence type="ECO:0000256" key="2">
    <source>
        <dbReference type="SAM" id="SignalP"/>
    </source>
</evidence>
<dbReference type="EMBL" id="BMNK01000001">
    <property type="protein sequence ID" value="GGP01376.1"/>
    <property type="molecule type" value="Genomic_DNA"/>
</dbReference>
<feature type="signal peptide" evidence="2">
    <location>
        <begin position="1"/>
        <end position="20"/>
    </location>
</feature>
<organism evidence="3 4">
    <name type="scientific">Nonomuraea glycinis</name>
    <dbReference type="NCBI Taxonomy" id="2047744"/>
    <lineage>
        <taxon>Bacteria</taxon>
        <taxon>Bacillati</taxon>
        <taxon>Actinomycetota</taxon>
        <taxon>Actinomycetes</taxon>
        <taxon>Streptosporangiales</taxon>
        <taxon>Streptosporangiaceae</taxon>
        <taxon>Nonomuraea</taxon>
    </lineage>
</organism>
<dbReference type="Gene3D" id="2.60.40.200">
    <property type="entry name" value="Superoxide dismutase, copper/zinc binding domain"/>
    <property type="match status" value="1"/>
</dbReference>
<gene>
    <name evidence="3" type="ORF">GCM10012278_04430</name>
</gene>
<evidence type="ECO:0008006" key="5">
    <source>
        <dbReference type="Google" id="ProtNLM"/>
    </source>
</evidence>
<evidence type="ECO:0000313" key="3">
    <source>
        <dbReference type="EMBL" id="GGP01376.1"/>
    </source>
</evidence>
<protein>
    <recommendedName>
        <fullName evidence="5">Superoxide dismutase family protein</fullName>
    </recommendedName>
</protein>
<keyword evidence="4" id="KW-1185">Reference proteome</keyword>
<dbReference type="SUPFAM" id="SSF49329">
    <property type="entry name" value="Cu,Zn superoxide dismutase-like"/>
    <property type="match status" value="1"/>
</dbReference>
<keyword evidence="2" id="KW-0732">Signal</keyword>
<dbReference type="AlphaFoldDB" id="A0A918E1R9"/>
<dbReference type="Proteomes" id="UP000660745">
    <property type="component" value="Unassembled WGS sequence"/>
</dbReference>
<evidence type="ECO:0000256" key="1">
    <source>
        <dbReference type="ARBA" id="ARBA00010457"/>
    </source>
</evidence>
<dbReference type="InterPro" id="IPR036423">
    <property type="entry name" value="SOD-like_Cu/Zn_dom_sf"/>
</dbReference>
<dbReference type="GO" id="GO:0046872">
    <property type="term" value="F:metal ion binding"/>
    <property type="evidence" value="ECO:0007669"/>
    <property type="project" value="InterPro"/>
</dbReference>
<dbReference type="RefSeq" id="WP_225276818.1">
    <property type="nucleotide sequence ID" value="NZ_BMNK01000001.1"/>
</dbReference>
<comment type="similarity">
    <text evidence="1">Belongs to the Cu-Zn superoxide dismutase family.</text>
</comment>
<sequence>MRLPALLLALLAAGCSGAPAQLAHPAAQSGIMLKGSGEFSTNDPDIITYDRGLVPVGAQANVTSESTAGRTLTSLMVENFRPGRAYGAHLHTKPCGPKGEDAGPHYQHVPGQVSTASEVWLDFTTDESGAGHASARHDWSLDSTRLPRSLIVHARPTTTSGPDIGMAGDRAACLTLK</sequence>
<dbReference type="PROSITE" id="PS51257">
    <property type="entry name" value="PROKAR_LIPOPROTEIN"/>
    <property type="match status" value="1"/>
</dbReference>